<dbReference type="AlphaFoldDB" id="A0A5B8S559"/>
<dbReference type="OrthoDB" id="47473at2"/>
<gene>
    <name evidence="2" type="ORF">FRF71_11550</name>
</gene>
<dbReference type="Proteomes" id="UP000321172">
    <property type="component" value="Chromosome"/>
</dbReference>
<keyword evidence="1" id="KW-1133">Transmembrane helix</keyword>
<feature type="transmembrane region" description="Helical" evidence="1">
    <location>
        <begin position="89"/>
        <end position="107"/>
    </location>
</feature>
<dbReference type="EMBL" id="CP042345">
    <property type="protein sequence ID" value="QEA16716.1"/>
    <property type="molecule type" value="Genomic_DNA"/>
</dbReference>
<dbReference type="RefSeq" id="WP_147090795.1">
    <property type="nucleotide sequence ID" value="NZ_BAABJD010000002.1"/>
</dbReference>
<protein>
    <submittedName>
        <fullName evidence="2">DUF3147 family protein</fullName>
    </submittedName>
</protein>
<accession>A0A5B8S559</accession>
<name>A0A5B8S559_9SPHN</name>
<proteinExistence type="predicted"/>
<keyword evidence="1" id="KW-0472">Membrane</keyword>
<reference evidence="2 3" key="1">
    <citation type="journal article" date="2013" name="J. Microbiol. Biotechnol.">
        <title>Novosphingobium ginsenosidimutans sp. nov., with the ability to convert ginsenoside.</title>
        <authorList>
            <person name="Kim J.K."/>
            <person name="He D."/>
            <person name="Liu Q.M."/>
            <person name="Park H.Y."/>
            <person name="Jung M.S."/>
            <person name="Yoon M.H."/>
            <person name="Kim S.C."/>
            <person name="Im W.T."/>
        </authorList>
    </citation>
    <scope>NUCLEOTIDE SEQUENCE [LARGE SCALE GENOMIC DNA]</scope>
    <source>
        <strain evidence="2 3">FW-6</strain>
    </source>
</reference>
<dbReference type="KEGG" id="ngf:FRF71_11550"/>
<keyword evidence="3" id="KW-1185">Reference proteome</keyword>
<evidence type="ECO:0000256" key="1">
    <source>
        <dbReference type="SAM" id="Phobius"/>
    </source>
</evidence>
<organism evidence="2 3">
    <name type="scientific">Novosphingobium ginsenosidimutans</name>
    <dbReference type="NCBI Taxonomy" id="1176536"/>
    <lineage>
        <taxon>Bacteria</taxon>
        <taxon>Pseudomonadati</taxon>
        <taxon>Pseudomonadota</taxon>
        <taxon>Alphaproteobacteria</taxon>
        <taxon>Sphingomonadales</taxon>
        <taxon>Sphingomonadaceae</taxon>
        <taxon>Novosphingobium</taxon>
    </lineage>
</organism>
<feature type="transmembrane region" description="Helical" evidence="1">
    <location>
        <begin position="30"/>
        <end position="49"/>
    </location>
</feature>
<keyword evidence="1" id="KW-0812">Transmembrane</keyword>
<sequence>MDWGQLALKALLSGALIAAASELARRSPGWGGLIASLPLVSTLAMIWLWRDTGDGARIASFALSSTLYVLASLPAFVVIATVLRKGVAFPLALTAFVVTGWLGYWLMQVAGRRWGWPV</sequence>
<evidence type="ECO:0000313" key="2">
    <source>
        <dbReference type="EMBL" id="QEA16716.1"/>
    </source>
</evidence>
<feature type="transmembrane region" description="Helical" evidence="1">
    <location>
        <begin position="61"/>
        <end position="83"/>
    </location>
</feature>
<evidence type="ECO:0000313" key="3">
    <source>
        <dbReference type="Proteomes" id="UP000321172"/>
    </source>
</evidence>